<dbReference type="Pfam" id="PF24626">
    <property type="entry name" value="SH3_Tf2-1"/>
    <property type="match status" value="1"/>
</dbReference>
<organism evidence="13 14">
    <name type="scientific">Pyrenophora tritici-repentis</name>
    <dbReference type="NCBI Taxonomy" id="45151"/>
    <lineage>
        <taxon>Eukaryota</taxon>
        <taxon>Fungi</taxon>
        <taxon>Dikarya</taxon>
        <taxon>Ascomycota</taxon>
        <taxon>Pezizomycotina</taxon>
        <taxon>Dothideomycetes</taxon>
        <taxon>Pleosporomycetidae</taxon>
        <taxon>Pleosporales</taxon>
        <taxon>Pleosporineae</taxon>
        <taxon>Pleosporaceae</taxon>
        <taxon>Pyrenophora</taxon>
    </lineage>
</organism>
<dbReference type="GO" id="GO:0015074">
    <property type="term" value="P:DNA integration"/>
    <property type="evidence" value="ECO:0007669"/>
    <property type="project" value="InterPro"/>
</dbReference>
<evidence type="ECO:0000256" key="3">
    <source>
        <dbReference type="ARBA" id="ARBA00022695"/>
    </source>
</evidence>
<dbReference type="InterPro" id="IPR001584">
    <property type="entry name" value="Integrase_cat-core"/>
</dbReference>
<feature type="coiled-coil region" evidence="9">
    <location>
        <begin position="255"/>
        <end position="282"/>
    </location>
</feature>
<dbReference type="PANTHER" id="PTHR37984:SF5">
    <property type="entry name" value="PROTEIN NYNRIN-LIKE"/>
    <property type="match status" value="1"/>
</dbReference>
<evidence type="ECO:0000256" key="1">
    <source>
        <dbReference type="ARBA" id="ARBA00012493"/>
    </source>
</evidence>
<feature type="region of interest" description="Disordered" evidence="10">
    <location>
        <begin position="646"/>
        <end position="706"/>
    </location>
</feature>
<comment type="caution">
    <text evidence="13">The sequence shown here is derived from an EMBL/GenBank/DDBJ whole genome shotgun (WGS) entry which is preliminary data.</text>
</comment>
<evidence type="ECO:0000313" key="13">
    <source>
        <dbReference type="EMBL" id="KAF7566050.1"/>
    </source>
</evidence>
<dbReference type="PROSITE" id="PS50878">
    <property type="entry name" value="RT_POL"/>
    <property type="match status" value="1"/>
</dbReference>
<dbReference type="GO" id="GO:0003723">
    <property type="term" value="F:RNA binding"/>
    <property type="evidence" value="ECO:0007669"/>
    <property type="project" value="UniProtKB-KW"/>
</dbReference>
<dbReference type="EC" id="2.7.7.49" evidence="1"/>
<feature type="coiled-coil region" evidence="9">
    <location>
        <begin position="308"/>
        <end position="335"/>
    </location>
</feature>
<dbReference type="CDD" id="cd00303">
    <property type="entry name" value="retropepsin_like"/>
    <property type="match status" value="1"/>
</dbReference>
<dbReference type="GO" id="GO:0003964">
    <property type="term" value="F:RNA-directed DNA polymerase activity"/>
    <property type="evidence" value="ECO:0007669"/>
    <property type="project" value="UniProtKB-KW"/>
</dbReference>
<dbReference type="InterPro" id="IPR050951">
    <property type="entry name" value="Retrovirus_Pol_polyprotein"/>
</dbReference>
<dbReference type="InterPro" id="IPR043128">
    <property type="entry name" value="Rev_trsase/Diguanyl_cyclase"/>
</dbReference>
<evidence type="ECO:0000256" key="7">
    <source>
        <dbReference type="ARBA" id="ARBA00022884"/>
    </source>
</evidence>
<keyword evidence="4" id="KW-0540">Nuclease</keyword>
<keyword evidence="7" id="KW-0694">RNA-binding</keyword>
<evidence type="ECO:0000256" key="8">
    <source>
        <dbReference type="ARBA" id="ARBA00022918"/>
    </source>
</evidence>
<dbReference type="PANTHER" id="PTHR37984">
    <property type="entry name" value="PROTEIN CBG26694"/>
    <property type="match status" value="1"/>
</dbReference>
<sequence length="1942" mass="218960">MSTQFPDGNAADAPHVGDASGSDANPTAGATISPGKSARSFARPTVASTARSSALPRATGSANLRQISNPAVPGAFGNEQLEQQGYDADSDNDEADITQIHHLVPSRPLSPVVDAQDSSDSFQPSPPNVTTTRGRAGFQYPALRQRSDAQRTDNPFTYQTEDGNHTSYALSPPTWDPLPSPTPRTEGTTSKPVRKVIGYVIPKTDLPQGSQPTLAAYEYDANGEPRLVGELDEAFVKGSTTEAGEKLYQFCFDTVHTLHNDLANLQERLTDAQEDLIDERVAKLNSEKQVKFLTNQLQEVRGSLHVANQDLQSKLDTAERRAERYLQRKEEYKTALNQESTAHGETKEKLKAYASTARPSLRGKPHDSISDESDGPVSVRRHRSATKLSPDAPLPATTQRRSKQPEPAVFEGPTGTKASTYQKWKLDMQSWFRAHPYPFANNEEEQLDYIRMKTTGVAWDNISSGWFVEGDEFHTAQEAWDILDACYGRLNTRLDAHNFYEKEGFMKPGETITSYLARFKAGVAPLKWDDEEKTLQAYKKLPDQWRSRAEHLMSDDTFTKDFAKFSHKLRHLEQLHSALQPSHNPSKAELERCFKCTRAGHKSNSDDAPCKDMDKLTSMGRYPEVLTALNEARKAAGVPIPKAAPLLLQRPPLTPARKTSSPWRKSPQGPQEPEKLNKEPLNTPEPTTPPSPTAEDCDDNDTEPDPTLQAILDRIKNLERPAAPRVRVSAIAAAAIRGNTYLPMVGQQLVFKGMISPSQQPSSHVELMGDSGCASLFIDESHARAHKYELIPLQDPAVLELADGTQVANVTHMTRVHVTFDTHHEQVLAYVTKVSGVQMILGTPWFQIHNPQVNWDTMSIVFNSDHCIRNCLENHKPCMAASSRHRKHPAPPAYELKKARHPKAPQHPPPIDIAFISSRVAAISVTRGEQVCLTSMEEVERLCNMTDQEWTDTQLLRAAGAKVLPEDFEKFRDRMERPHMSKEEILAKLPEVLHPLYHGFDPREADEIPPQRDKLDHAIEIQLDPETGKPPRPSSQRLRPLSRDEARAVKLYIDDMIRKGHIELVKKPGGGIRICVDYRGLNAHTIKNRNTPPLIRDMLTKLSKAKFFSKVDVIAAFNKIRIKEEHKHLSAFITPYGLYQYTVMPFGMCNSPGTFQAYINDVLHEYLDEFCMAYLDDVIIFSETREEHDDHLLRVVTRLSNAGLPMDILKSEFFQEEVKFLGLIITPNGIKMDPEKVSAIQDWLLPKSLKDVQAFLGFANFYRPVSNDPEASRAFDLLKQAFCSEVVLAHFNPDLKCILETDASDYVYAAVLSQIQSDDTIRPVAYLSKKMTPTECNYEIYDKELLAIVRAFEEWRPELAGAADTVEVLTDHRGLEYFRSKRHLNRRQARWAEFLEEFDFKVKYRPGKQGTKPDSLTRRTGDLPESVTDDRVQHQCQTILGDHRWDGGSHEAIRLAGLCLGEAECDLPSILSLMHESGEGMSRVGTAMVRLARLTLQGQHDPYDDLVAADEMTTQEIVDALYPTDARLTAIRDALNNGHRRIPHHLIAEGVRLELGDLETNAERKLFMRYNRLLVPFSEKLRTRIIKDIHDSLPGGHGVAPQHTSRFTNNCTTCRRSKVNRHAKHGLLHPLPVPEKYWTDISIDFITPLPPSKWCGHSYRHIMVVVDRLSKKKKFIAIENMEVLTIVDKFLEYIWREEGYPKTLVSDRGRQFTSHFWRRLCDRVGTAPKLSTAYHPETDGQTENANADLKQYLRSYVNYLQDDWAQLLPLAEFEANSAISSATGVSPFQATKGYQPRSGLEPAHAITNATPAAAQRRAADSLTNRIDATRRYLRDEIAWTQERMKDFADVHRHPAPRFAVGDWVLLNANHIKTERPVKSLDHKNMGPYQITRVIDNMAYELDLPDSLKNIFPAFHPWLLQPYEDDALPGQPRANDNAPPKSI</sequence>
<dbReference type="GO" id="GO:0016787">
    <property type="term" value="F:hydrolase activity"/>
    <property type="evidence" value="ECO:0007669"/>
    <property type="project" value="UniProtKB-KW"/>
</dbReference>
<feature type="domain" description="Integrase catalytic" evidence="12">
    <location>
        <begin position="1630"/>
        <end position="1795"/>
    </location>
</feature>
<feature type="compositionally biased region" description="Polar residues" evidence="10">
    <location>
        <begin position="152"/>
        <end position="169"/>
    </location>
</feature>
<dbReference type="InterPro" id="IPR043502">
    <property type="entry name" value="DNA/RNA_pol_sf"/>
</dbReference>
<dbReference type="CDD" id="cd01647">
    <property type="entry name" value="RT_LTR"/>
    <property type="match status" value="1"/>
</dbReference>
<feature type="region of interest" description="Disordered" evidence="10">
    <location>
        <begin position="1"/>
        <end position="77"/>
    </location>
</feature>
<dbReference type="InterPro" id="IPR036397">
    <property type="entry name" value="RNaseH_sf"/>
</dbReference>
<dbReference type="Proteomes" id="UP000245464">
    <property type="component" value="Chromosome 10"/>
</dbReference>
<dbReference type="GO" id="GO:0004519">
    <property type="term" value="F:endonuclease activity"/>
    <property type="evidence" value="ECO:0007669"/>
    <property type="project" value="UniProtKB-KW"/>
</dbReference>
<evidence type="ECO:0000256" key="2">
    <source>
        <dbReference type="ARBA" id="ARBA00022679"/>
    </source>
</evidence>
<dbReference type="InterPro" id="IPR021109">
    <property type="entry name" value="Peptidase_aspartic_dom_sf"/>
</dbReference>
<feature type="compositionally biased region" description="Polar residues" evidence="10">
    <location>
        <begin position="60"/>
        <end position="69"/>
    </location>
</feature>
<reference evidence="13" key="1">
    <citation type="journal article" date="2018" name="BMC Genomics">
        <title>Comparative genomics of the wheat fungal pathogen Pyrenophora tritici-repentis reveals chromosomal variations and genome plasticity.</title>
        <authorList>
            <person name="Moolhuijzen P."/>
            <person name="See P.T."/>
            <person name="Hane J.K."/>
            <person name="Shi G."/>
            <person name="Liu Z."/>
            <person name="Oliver R.P."/>
            <person name="Moffat C.S."/>
        </authorList>
    </citation>
    <scope>NUCLEOTIDE SEQUENCE [LARGE SCALE GENOMIC DNA]</scope>
    <source>
        <strain evidence="13">M4</strain>
    </source>
</reference>
<name>A0A834VJI0_9PLEO</name>
<dbReference type="GeneID" id="6345212"/>
<keyword evidence="2" id="KW-0808">Transferase</keyword>
<evidence type="ECO:0000256" key="4">
    <source>
        <dbReference type="ARBA" id="ARBA00022722"/>
    </source>
</evidence>
<evidence type="ECO:0000313" key="14">
    <source>
        <dbReference type="Proteomes" id="UP000245464"/>
    </source>
</evidence>
<dbReference type="KEGG" id="ptrr:6345212"/>
<dbReference type="InterPro" id="IPR000477">
    <property type="entry name" value="RT_dom"/>
</dbReference>
<dbReference type="EMBL" id="NQIK02000010">
    <property type="protein sequence ID" value="KAF7566050.1"/>
    <property type="molecule type" value="Genomic_DNA"/>
</dbReference>
<evidence type="ECO:0000256" key="6">
    <source>
        <dbReference type="ARBA" id="ARBA00022801"/>
    </source>
</evidence>
<dbReference type="PROSITE" id="PS50994">
    <property type="entry name" value="INTEGRASE"/>
    <property type="match status" value="1"/>
</dbReference>
<dbReference type="CDD" id="cd09274">
    <property type="entry name" value="RNase_HI_RT_Ty3"/>
    <property type="match status" value="1"/>
</dbReference>
<dbReference type="Gene3D" id="3.10.20.370">
    <property type="match status" value="1"/>
</dbReference>
<keyword evidence="8" id="KW-0695">RNA-directed DNA polymerase</keyword>
<dbReference type="SUPFAM" id="SSF56672">
    <property type="entry name" value="DNA/RNA polymerases"/>
    <property type="match status" value="1"/>
</dbReference>
<feature type="domain" description="Reverse transcriptase" evidence="11">
    <location>
        <begin position="1046"/>
        <end position="1225"/>
    </location>
</feature>
<feature type="region of interest" description="Disordered" evidence="10">
    <location>
        <begin position="104"/>
        <end position="190"/>
    </location>
</feature>
<evidence type="ECO:0000256" key="5">
    <source>
        <dbReference type="ARBA" id="ARBA00022759"/>
    </source>
</evidence>
<feature type="compositionally biased region" description="Basic and acidic residues" evidence="10">
    <location>
        <begin position="1415"/>
        <end position="1428"/>
    </location>
</feature>
<keyword evidence="9" id="KW-0175">Coiled coil</keyword>
<dbReference type="Gene3D" id="3.30.420.10">
    <property type="entry name" value="Ribonuclease H-like superfamily/Ribonuclease H"/>
    <property type="match status" value="1"/>
</dbReference>
<dbReference type="Pfam" id="PF17917">
    <property type="entry name" value="RT_RNaseH"/>
    <property type="match status" value="1"/>
</dbReference>
<keyword evidence="3" id="KW-0548">Nucleotidyltransferase</keyword>
<dbReference type="InterPro" id="IPR012337">
    <property type="entry name" value="RNaseH-like_sf"/>
</dbReference>
<protein>
    <recommendedName>
        <fullName evidence="1">RNA-directed DNA polymerase</fullName>
        <ecNumber evidence="1">2.7.7.49</ecNumber>
    </recommendedName>
</protein>
<evidence type="ECO:0000256" key="10">
    <source>
        <dbReference type="SAM" id="MobiDB-lite"/>
    </source>
</evidence>
<feature type="compositionally biased region" description="Acidic residues" evidence="10">
    <location>
        <begin position="695"/>
        <end position="704"/>
    </location>
</feature>
<dbReference type="Gene3D" id="3.30.70.270">
    <property type="match status" value="2"/>
</dbReference>
<dbReference type="RefSeq" id="XP_065959668.1">
    <property type="nucleotide sequence ID" value="XM_066105104.1"/>
</dbReference>
<evidence type="ECO:0000259" key="12">
    <source>
        <dbReference type="PROSITE" id="PS50994"/>
    </source>
</evidence>
<dbReference type="Gene3D" id="2.40.70.10">
    <property type="entry name" value="Acid Proteases"/>
    <property type="match status" value="1"/>
</dbReference>
<dbReference type="InterPro" id="IPR056924">
    <property type="entry name" value="SH3_Tf2-1"/>
</dbReference>
<accession>A0A834VJI0</accession>
<keyword evidence="5" id="KW-0255">Endonuclease</keyword>
<feature type="region of interest" description="Disordered" evidence="10">
    <location>
        <begin position="354"/>
        <end position="416"/>
    </location>
</feature>
<keyword evidence="6" id="KW-0378">Hydrolase</keyword>
<feature type="region of interest" description="Disordered" evidence="10">
    <location>
        <begin position="1408"/>
        <end position="1428"/>
    </location>
</feature>
<dbReference type="InterPro" id="IPR041373">
    <property type="entry name" value="RT_RNaseH"/>
</dbReference>
<dbReference type="Pfam" id="PF00078">
    <property type="entry name" value="RVT_1"/>
    <property type="match status" value="1"/>
</dbReference>
<dbReference type="Pfam" id="PF00665">
    <property type="entry name" value="rve"/>
    <property type="match status" value="1"/>
</dbReference>
<evidence type="ECO:0000259" key="11">
    <source>
        <dbReference type="PROSITE" id="PS50878"/>
    </source>
</evidence>
<dbReference type="GO" id="GO:0005634">
    <property type="term" value="C:nucleus"/>
    <property type="evidence" value="ECO:0007669"/>
    <property type="project" value="UniProtKB-ARBA"/>
</dbReference>
<evidence type="ECO:0000256" key="9">
    <source>
        <dbReference type="SAM" id="Coils"/>
    </source>
</evidence>
<proteinExistence type="predicted"/>
<dbReference type="SUPFAM" id="SSF53098">
    <property type="entry name" value="Ribonuclease H-like"/>
    <property type="match status" value="1"/>
</dbReference>
<dbReference type="Gene3D" id="3.10.10.10">
    <property type="entry name" value="HIV Type 1 Reverse Transcriptase, subunit A, domain 1"/>
    <property type="match status" value="1"/>
</dbReference>
<gene>
    <name evidence="13" type="ORF">PtrM4_054840</name>
</gene>